<gene>
    <name evidence="1" type="ORF">CLV97_1428</name>
</gene>
<protein>
    <submittedName>
        <fullName evidence="1">Uncharacterized protein</fullName>
    </submittedName>
</protein>
<dbReference type="RefSeq" id="WP_170070593.1">
    <property type="nucleotide sequence ID" value="NZ_PVNE01000042.1"/>
</dbReference>
<keyword evidence="2" id="KW-1185">Reference proteome</keyword>
<organism evidence="1 2">
    <name type="scientific">Planifilum fimeticola</name>
    <dbReference type="NCBI Taxonomy" id="201975"/>
    <lineage>
        <taxon>Bacteria</taxon>
        <taxon>Bacillati</taxon>
        <taxon>Bacillota</taxon>
        <taxon>Bacilli</taxon>
        <taxon>Bacillales</taxon>
        <taxon>Thermoactinomycetaceae</taxon>
        <taxon>Planifilum</taxon>
    </lineage>
</organism>
<evidence type="ECO:0000313" key="2">
    <source>
        <dbReference type="Proteomes" id="UP000237797"/>
    </source>
</evidence>
<proteinExistence type="predicted"/>
<dbReference type="EMBL" id="PVNE01000042">
    <property type="protein sequence ID" value="PRX38636.1"/>
    <property type="molecule type" value="Genomic_DNA"/>
</dbReference>
<sequence>MEKSYVVFTYEELTGRVQDFEVFFDKQEAEEEQARRQQLFDDERLFCTALMKELV</sequence>
<reference evidence="1 2" key="1">
    <citation type="submission" date="2018-03" db="EMBL/GenBank/DDBJ databases">
        <title>Genomic Encyclopedia of Archaeal and Bacterial Type Strains, Phase II (KMG-II): from individual species to whole genera.</title>
        <authorList>
            <person name="Goeker M."/>
        </authorList>
    </citation>
    <scope>NUCLEOTIDE SEQUENCE [LARGE SCALE GENOMIC DNA]</scope>
    <source>
        <strain evidence="1 2">DSM 44946</strain>
    </source>
</reference>
<dbReference type="Proteomes" id="UP000237797">
    <property type="component" value="Unassembled WGS sequence"/>
</dbReference>
<evidence type="ECO:0000313" key="1">
    <source>
        <dbReference type="EMBL" id="PRX38636.1"/>
    </source>
</evidence>
<dbReference type="AlphaFoldDB" id="A0A2T0LA52"/>
<name>A0A2T0LA52_9BACL</name>
<comment type="caution">
    <text evidence="1">The sequence shown here is derived from an EMBL/GenBank/DDBJ whole genome shotgun (WGS) entry which is preliminary data.</text>
</comment>
<accession>A0A2T0LA52</accession>